<name>A0ABX5XYG5_9BACT</name>
<feature type="chain" id="PRO_5045972789" description="Magnetosome protein MamS/MamX domain-containing protein" evidence="2">
    <location>
        <begin position="28"/>
        <end position="359"/>
    </location>
</feature>
<feature type="region of interest" description="Disordered" evidence="1">
    <location>
        <begin position="338"/>
        <end position="359"/>
    </location>
</feature>
<organism evidence="4 5">
    <name type="scientific">Stieleria magnilauensis</name>
    <dbReference type="NCBI Taxonomy" id="2527963"/>
    <lineage>
        <taxon>Bacteria</taxon>
        <taxon>Pseudomonadati</taxon>
        <taxon>Planctomycetota</taxon>
        <taxon>Planctomycetia</taxon>
        <taxon>Pirellulales</taxon>
        <taxon>Pirellulaceae</taxon>
        <taxon>Stieleria</taxon>
    </lineage>
</organism>
<evidence type="ECO:0000313" key="5">
    <source>
        <dbReference type="Proteomes" id="UP000318081"/>
    </source>
</evidence>
<keyword evidence="5" id="KW-1185">Reference proteome</keyword>
<accession>A0ABX5XYG5</accession>
<proteinExistence type="predicted"/>
<feature type="signal peptide" evidence="2">
    <location>
        <begin position="1"/>
        <end position="27"/>
    </location>
</feature>
<dbReference type="RefSeq" id="WP_145216437.1">
    <property type="nucleotide sequence ID" value="NZ_CP036432.1"/>
</dbReference>
<keyword evidence="2" id="KW-0732">Signal</keyword>
<evidence type="ECO:0000259" key="3">
    <source>
        <dbReference type="Pfam" id="PF26390"/>
    </source>
</evidence>
<feature type="domain" description="Magnetosome protein MamS/MamX" evidence="3">
    <location>
        <begin position="267"/>
        <end position="343"/>
    </location>
</feature>
<feature type="compositionally biased region" description="Basic and acidic residues" evidence="1">
    <location>
        <begin position="338"/>
        <end position="351"/>
    </location>
</feature>
<evidence type="ECO:0000313" key="4">
    <source>
        <dbReference type="EMBL" id="QDV85975.1"/>
    </source>
</evidence>
<dbReference type="Pfam" id="PF26390">
    <property type="entry name" value="MamS_MamX"/>
    <property type="match status" value="1"/>
</dbReference>
<feature type="region of interest" description="Disordered" evidence="1">
    <location>
        <begin position="157"/>
        <end position="184"/>
    </location>
</feature>
<gene>
    <name evidence="4" type="ORF">TBK1r_49920</name>
</gene>
<dbReference type="Proteomes" id="UP000318081">
    <property type="component" value="Chromosome"/>
</dbReference>
<protein>
    <recommendedName>
        <fullName evidence="3">Magnetosome protein MamS/MamX domain-containing protein</fullName>
    </recommendedName>
</protein>
<reference evidence="4 5" key="1">
    <citation type="submission" date="2019-02" db="EMBL/GenBank/DDBJ databases">
        <title>Deep-cultivation of Planctomycetes and their phenomic and genomic characterization uncovers novel biology.</title>
        <authorList>
            <person name="Wiegand S."/>
            <person name="Jogler M."/>
            <person name="Boedeker C."/>
            <person name="Pinto D."/>
            <person name="Vollmers J."/>
            <person name="Rivas-Marin E."/>
            <person name="Kohn T."/>
            <person name="Peeters S.H."/>
            <person name="Heuer A."/>
            <person name="Rast P."/>
            <person name="Oberbeckmann S."/>
            <person name="Bunk B."/>
            <person name="Jeske O."/>
            <person name="Meyerdierks A."/>
            <person name="Storesund J.E."/>
            <person name="Kallscheuer N."/>
            <person name="Luecker S."/>
            <person name="Lage O.M."/>
            <person name="Pohl T."/>
            <person name="Merkel B.J."/>
            <person name="Hornburger P."/>
            <person name="Mueller R.-W."/>
            <person name="Bruemmer F."/>
            <person name="Labrenz M."/>
            <person name="Spormann A.M."/>
            <person name="Op den Camp H."/>
            <person name="Overmann J."/>
            <person name="Amann R."/>
            <person name="Jetten M.S.M."/>
            <person name="Mascher T."/>
            <person name="Medema M.H."/>
            <person name="Devos D.P."/>
            <person name="Kaster A.-K."/>
            <person name="Ovreas L."/>
            <person name="Rohde M."/>
            <person name="Galperin M.Y."/>
            <person name="Jogler C."/>
        </authorList>
    </citation>
    <scope>NUCLEOTIDE SEQUENCE [LARGE SCALE GENOMIC DNA]</scope>
    <source>
        <strain evidence="4 5">TBK1r</strain>
    </source>
</reference>
<feature type="compositionally biased region" description="Basic and acidic residues" evidence="1">
    <location>
        <begin position="163"/>
        <end position="178"/>
    </location>
</feature>
<evidence type="ECO:0000256" key="1">
    <source>
        <dbReference type="SAM" id="MobiDB-lite"/>
    </source>
</evidence>
<sequence length="359" mass="40199">MTTTKKRMLFSATLAAAFAIPVAGARADEFGSNTPYYEDDAWYDVSEWFDGNDYNPTDEAIGRWDDEVFDFADNATSTDSDNDRGLFYGDYGYNNDSESESDWFYDYYDDGYSYWGNRYFSNYYDTNDDGLYDAYASFIDTDGDGFYEEFNYYAFESQSEGQDNSKEQAKNQQKELESQKLSVSGNVEETKTVQVRDREHLVAMINTKQGNSLAVDLGPTQKETSVQKGDQLTASGHRLKVGDKSILVASDASTKNGSVQIDRHGKKYEGTIEKTKTIDIRGVEHTLAKVKTADGKSMMVDLGPAQNRQAKLTDGEEITVQGVPLKVNDRVVLMARKITQDGKSTEIDRQMPDSSASTS</sequence>
<dbReference type="InterPro" id="IPR058837">
    <property type="entry name" value="MamS_MamX_dom"/>
</dbReference>
<dbReference type="EMBL" id="CP036432">
    <property type="protein sequence ID" value="QDV85975.1"/>
    <property type="molecule type" value="Genomic_DNA"/>
</dbReference>
<evidence type="ECO:0000256" key="2">
    <source>
        <dbReference type="SAM" id="SignalP"/>
    </source>
</evidence>